<protein>
    <submittedName>
        <fullName evidence="2">Uncharacterized protein</fullName>
    </submittedName>
</protein>
<proteinExistence type="predicted"/>
<reference evidence="2" key="1">
    <citation type="submission" date="2023-04" db="EMBL/GenBank/DDBJ databases">
        <authorList>
            <consortium name="ELIXIR-Norway"/>
        </authorList>
    </citation>
    <scope>NUCLEOTIDE SEQUENCE [LARGE SCALE GENOMIC DNA]</scope>
</reference>
<organism evidence="2 3">
    <name type="scientific">Rangifer tarandus platyrhynchus</name>
    <name type="common">Svalbard reindeer</name>
    <dbReference type="NCBI Taxonomy" id="3082113"/>
    <lineage>
        <taxon>Eukaryota</taxon>
        <taxon>Metazoa</taxon>
        <taxon>Chordata</taxon>
        <taxon>Craniata</taxon>
        <taxon>Vertebrata</taxon>
        <taxon>Euteleostomi</taxon>
        <taxon>Mammalia</taxon>
        <taxon>Eutheria</taxon>
        <taxon>Laurasiatheria</taxon>
        <taxon>Artiodactyla</taxon>
        <taxon>Ruminantia</taxon>
        <taxon>Pecora</taxon>
        <taxon>Cervidae</taxon>
        <taxon>Odocoileinae</taxon>
        <taxon>Rangifer</taxon>
    </lineage>
</organism>
<gene>
    <name evidence="2" type="ORF">MRATA1EN1_LOCUS28521</name>
</gene>
<dbReference type="EMBL" id="OX459945">
    <property type="protein sequence ID" value="CAI9179559.1"/>
    <property type="molecule type" value="Genomic_DNA"/>
</dbReference>
<evidence type="ECO:0000256" key="1">
    <source>
        <dbReference type="SAM" id="MobiDB-lite"/>
    </source>
</evidence>
<feature type="compositionally biased region" description="Polar residues" evidence="1">
    <location>
        <begin position="85"/>
        <end position="110"/>
    </location>
</feature>
<accession>A0ABN9A0M9</accession>
<keyword evidence="3" id="KW-1185">Reference proteome</keyword>
<evidence type="ECO:0000313" key="2">
    <source>
        <dbReference type="EMBL" id="CAI9179559.1"/>
    </source>
</evidence>
<evidence type="ECO:0000313" key="3">
    <source>
        <dbReference type="Proteomes" id="UP001176941"/>
    </source>
</evidence>
<feature type="region of interest" description="Disordered" evidence="1">
    <location>
        <begin position="78"/>
        <end position="110"/>
    </location>
</feature>
<dbReference type="Proteomes" id="UP001176941">
    <property type="component" value="Chromosome 9"/>
</dbReference>
<name>A0ABN9A0M9_RANTA</name>
<sequence length="110" mass="11726">MPTCGGLVSGEEVCMVRFECLEVQGQRCPAAQSRSSGPESPSADCGWEVGMGSLRTRCSDPARFPSVLAELDHRLQVLSPPAPSDSGSSFVHPQTPALKNSSWGNKSRLH</sequence>